<evidence type="ECO:0000256" key="1">
    <source>
        <dbReference type="SAM" id="MobiDB-lite"/>
    </source>
</evidence>
<dbReference type="InterPro" id="IPR040850">
    <property type="entry name" value="Knl1_RWD_C"/>
</dbReference>
<comment type="caution">
    <text evidence="3">The sequence shown here is derived from an EMBL/GenBank/DDBJ whole genome shotgun (WGS) entry which is preliminary data.</text>
</comment>
<feature type="region of interest" description="Disordered" evidence="1">
    <location>
        <begin position="480"/>
        <end position="565"/>
    </location>
</feature>
<evidence type="ECO:0000313" key="3">
    <source>
        <dbReference type="EMBL" id="KAK9074118.1"/>
    </source>
</evidence>
<feature type="compositionally biased region" description="Acidic residues" evidence="1">
    <location>
        <begin position="67"/>
        <end position="79"/>
    </location>
</feature>
<keyword evidence="4" id="KW-1185">Reference proteome</keyword>
<feature type="compositionally biased region" description="Polar residues" evidence="1">
    <location>
        <begin position="548"/>
        <end position="558"/>
    </location>
</feature>
<proteinExistence type="predicted"/>
<feature type="domain" description="Knl1 C-terminal RWD" evidence="2">
    <location>
        <begin position="913"/>
        <end position="1061"/>
    </location>
</feature>
<feature type="compositionally biased region" description="Basic and acidic residues" evidence="1">
    <location>
        <begin position="7"/>
        <end position="17"/>
    </location>
</feature>
<accession>A0AAP0DJF0</accession>
<feature type="compositionally biased region" description="Basic and acidic residues" evidence="1">
    <location>
        <begin position="535"/>
        <end position="547"/>
    </location>
</feature>
<dbReference type="PANTHER" id="PTHR35707:SF1">
    <property type="entry name" value="SPC7 KINETOCHORE PROTEIN DOMAIN-CONTAINING PROTEIN"/>
    <property type="match status" value="1"/>
</dbReference>
<dbReference type="PANTHER" id="PTHR35707">
    <property type="entry name" value="OS06G0608100 PROTEIN"/>
    <property type="match status" value="1"/>
</dbReference>
<dbReference type="Proteomes" id="UP001408789">
    <property type="component" value="Unassembled WGS sequence"/>
</dbReference>
<evidence type="ECO:0000313" key="4">
    <source>
        <dbReference type="Proteomes" id="UP001408789"/>
    </source>
</evidence>
<feature type="region of interest" description="Disordered" evidence="1">
    <location>
        <begin position="714"/>
        <end position="741"/>
    </location>
</feature>
<reference evidence="3 4" key="1">
    <citation type="submission" date="2024-04" db="EMBL/GenBank/DDBJ databases">
        <title>The reference genome of an endangered Asteraceae, Deinandra increscens subsp. villosa, native to the Central Coast of California.</title>
        <authorList>
            <person name="Guilliams M."/>
            <person name="Hasenstab-Lehman K."/>
            <person name="Meyer R."/>
            <person name="Mcevoy S."/>
        </authorList>
    </citation>
    <scope>NUCLEOTIDE SEQUENCE [LARGE SCALE GENOMIC DNA]</scope>
    <source>
        <tissue evidence="3">Leaf</tissue>
    </source>
</reference>
<dbReference type="Pfam" id="PF18210">
    <property type="entry name" value="Knl1_RWD_C"/>
    <property type="match status" value="1"/>
</dbReference>
<feature type="compositionally biased region" description="Basic and acidic residues" evidence="1">
    <location>
        <begin position="519"/>
        <end position="528"/>
    </location>
</feature>
<organism evidence="3 4">
    <name type="scientific">Deinandra increscens subsp. villosa</name>
    <dbReference type="NCBI Taxonomy" id="3103831"/>
    <lineage>
        <taxon>Eukaryota</taxon>
        <taxon>Viridiplantae</taxon>
        <taxon>Streptophyta</taxon>
        <taxon>Embryophyta</taxon>
        <taxon>Tracheophyta</taxon>
        <taxon>Spermatophyta</taxon>
        <taxon>Magnoliopsida</taxon>
        <taxon>eudicotyledons</taxon>
        <taxon>Gunneridae</taxon>
        <taxon>Pentapetalae</taxon>
        <taxon>asterids</taxon>
        <taxon>campanulids</taxon>
        <taxon>Asterales</taxon>
        <taxon>Asteraceae</taxon>
        <taxon>Asteroideae</taxon>
        <taxon>Heliantheae alliance</taxon>
        <taxon>Madieae</taxon>
        <taxon>Madiinae</taxon>
        <taxon>Deinandra</taxon>
    </lineage>
</organism>
<gene>
    <name evidence="3" type="ORF">SSX86_006715</name>
</gene>
<sequence>MASPVTGEDHSNTKTEEATTAFHKKRSRRVSFAENTSVHIFDRDSSSPSADQRSSERENDSKPFFSNDDDGDDDDDLDEPGPRIPFIRVAESPSSGGSTISATSNDEDNFFGPVSTSFIRRDLLDSATSDDNHDQTMDSTAFSMHFRSLGRSDSEGELKTSTKVPLSFDEKTRTPSPLSSNTRNAMQLTLVNKLKSQPDVSTSKLSTGSHSSDMSLVGEYHDKYDYGKLSPAMDPLLAEVHDDLHVVSHVSVLKSLAKAGKQNGNGPDIMDNSYAQDNKMQGITIHEEQKEVVSVKYNQMGVADDGSKLFSNKQTVFDVLSNTSDAQASKSLSHNQSIRDILTTKTNEPVKDAFGIDSGLEFFSTSQGTPSNHMNMIHQLNDVVEKENESPLVGSITHLTHRPSHMLLDGAGLFKSPGTVTPLNNPASVFQRSSLSSLQKSISKLGILEASPFSAPLTAKLDSNSRSLVGLSQMTPFGNLLDKEGASTNMDGNKTEPPKNLAPNENRAEVPLQLVLPSENKRPGEHTHHTIFRSPDTRHGYKDDENKTGSPGTFNSSPKKLKRATTEKIGVSPNRDVEQPIQHNESLDVGPGHIRGLATASDGMGSLYIKGRENSTPVTVAGFNMEEMTHQRNDFPYDVHSDLETRGKLTNLSNSIQHKKLHSILKGSNTSTGRMKASPALNGRMDAQSCHKNLADQFGRSPSNKELHSVLHKENNDSLHAENVPSDVSSAERKRKAEHVATDKIAKIKSSNSGLELSSDNGVSSIGPNLEHLAEVHTRFFKETKLISHPVDKMNLHAIDRLVDIVGRLQRLKTYQLLSSEARSQDKRAAETKFTLCKYVYEQAKLQLMHVKRERLQKNVHSLASGIQECETLKMNSLQNSLDVQVIHQQSLPDNVKDIQECQVDKGKVTSITQAIEDADIRISNLTKSLHLSCKMKEEPNTADTIAYANTQLKKRAQCQLIRKDMQLWVIDKLTSSKGHHEVVLNYLDLMYQRFTVTTDVVPNISISSTLNQMNIHKNFKDMDASTAFGFVLNSVLVQKHATATSLPQETQMTSSLLGNLVNVMEEIQLAKIELKNLIYARFHTSLDERLDLELYFYDSNSRNKATITLNTSCLKRGIYPSEIVASQIDISVDKSQYSSNEELSAEISAAVQGLRVGYQRILRLCRCISHVVSLQGKK</sequence>
<name>A0AAP0DJF0_9ASTR</name>
<dbReference type="AlphaFoldDB" id="A0AAP0DJF0"/>
<feature type="compositionally biased region" description="Polar residues" evidence="1">
    <location>
        <begin position="92"/>
        <end position="104"/>
    </location>
</feature>
<evidence type="ECO:0000259" key="2">
    <source>
        <dbReference type="Pfam" id="PF18210"/>
    </source>
</evidence>
<dbReference type="EMBL" id="JBCNJP010000008">
    <property type="protein sequence ID" value="KAK9074118.1"/>
    <property type="molecule type" value="Genomic_DNA"/>
</dbReference>
<protein>
    <recommendedName>
        <fullName evidence="2">Knl1 C-terminal RWD domain-containing protein</fullName>
    </recommendedName>
</protein>
<feature type="region of interest" description="Disordered" evidence="1">
    <location>
        <begin position="1"/>
        <end position="108"/>
    </location>
</feature>